<feature type="compositionally biased region" description="Acidic residues" evidence="1">
    <location>
        <begin position="239"/>
        <end position="249"/>
    </location>
</feature>
<dbReference type="PANTHER" id="PTHR13271">
    <property type="entry name" value="UNCHARACTERIZED PUTATIVE METHYLTRANSFERASE"/>
    <property type="match status" value="1"/>
</dbReference>
<dbReference type="RefSeq" id="XP_003059967.1">
    <property type="nucleotide sequence ID" value="XM_003059921.1"/>
</dbReference>
<keyword evidence="3" id="KW-1185">Reference proteome</keyword>
<dbReference type="PANTHER" id="PTHR13271:SF34">
    <property type="entry name" value="N-LYSINE METHYLTRANSFERASE SETD6"/>
    <property type="match status" value="1"/>
</dbReference>
<feature type="compositionally biased region" description="Basic and acidic residues" evidence="1">
    <location>
        <begin position="250"/>
        <end position="259"/>
    </location>
</feature>
<feature type="compositionally biased region" description="Low complexity" evidence="1">
    <location>
        <begin position="28"/>
        <end position="41"/>
    </location>
</feature>
<dbReference type="CDD" id="cd10527">
    <property type="entry name" value="SET_LSMT"/>
    <property type="match status" value="1"/>
</dbReference>
<dbReference type="KEGG" id="mpp:MICPUCDRAFT_40442"/>
<proteinExistence type="predicted"/>
<evidence type="ECO:0000313" key="3">
    <source>
        <dbReference type="Proteomes" id="UP000001876"/>
    </source>
</evidence>
<dbReference type="eggNOG" id="KOG1337">
    <property type="taxonomic scope" value="Eukaryota"/>
</dbReference>
<dbReference type="GO" id="GO:0016279">
    <property type="term" value="F:protein-lysine N-methyltransferase activity"/>
    <property type="evidence" value="ECO:0007669"/>
    <property type="project" value="TreeGrafter"/>
</dbReference>
<dbReference type="GeneID" id="9685138"/>
<organism evidence="3">
    <name type="scientific">Micromonas pusilla (strain CCMP1545)</name>
    <name type="common">Picoplanktonic green alga</name>
    <dbReference type="NCBI Taxonomy" id="564608"/>
    <lineage>
        <taxon>Eukaryota</taxon>
        <taxon>Viridiplantae</taxon>
        <taxon>Chlorophyta</taxon>
        <taxon>Mamiellophyceae</taxon>
        <taxon>Mamiellales</taxon>
        <taxon>Mamiellaceae</taxon>
        <taxon>Micromonas</taxon>
    </lineage>
</organism>
<dbReference type="SUPFAM" id="SSF82199">
    <property type="entry name" value="SET domain"/>
    <property type="match status" value="2"/>
</dbReference>
<accession>C1MWQ7</accession>
<feature type="region of interest" description="Disordered" evidence="1">
    <location>
        <begin position="228"/>
        <end position="277"/>
    </location>
</feature>
<feature type="region of interest" description="Disordered" evidence="1">
    <location>
        <begin position="345"/>
        <end position="371"/>
    </location>
</feature>
<protein>
    <submittedName>
        <fullName evidence="2">Predicted protein</fullName>
    </submittedName>
</protein>
<dbReference type="Gene3D" id="3.90.1410.10">
    <property type="entry name" value="set domain protein methyltransferase, domain 1"/>
    <property type="match status" value="2"/>
</dbReference>
<dbReference type="OMA" id="GFCEWDN"/>
<feature type="region of interest" description="Disordered" evidence="1">
    <location>
        <begin position="596"/>
        <end position="615"/>
    </location>
</feature>
<evidence type="ECO:0000313" key="2">
    <source>
        <dbReference type="EMBL" id="EEH55919.1"/>
    </source>
</evidence>
<dbReference type="Proteomes" id="UP000001876">
    <property type="component" value="Unassembled WGS sequence"/>
</dbReference>
<dbReference type="GO" id="GO:0005634">
    <property type="term" value="C:nucleus"/>
    <property type="evidence" value="ECO:0007669"/>
    <property type="project" value="TreeGrafter"/>
</dbReference>
<reference evidence="2 3" key="1">
    <citation type="journal article" date="2009" name="Science">
        <title>Green evolution and dynamic adaptations revealed by genomes of the marine picoeukaryotes Micromonas.</title>
        <authorList>
            <person name="Worden A.Z."/>
            <person name="Lee J.H."/>
            <person name="Mock T."/>
            <person name="Rouze P."/>
            <person name="Simmons M.P."/>
            <person name="Aerts A.L."/>
            <person name="Allen A.E."/>
            <person name="Cuvelier M.L."/>
            <person name="Derelle E."/>
            <person name="Everett M.V."/>
            <person name="Foulon E."/>
            <person name="Grimwood J."/>
            <person name="Gundlach H."/>
            <person name="Henrissat B."/>
            <person name="Napoli C."/>
            <person name="McDonald S.M."/>
            <person name="Parker M.S."/>
            <person name="Rombauts S."/>
            <person name="Salamov A."/>
            <person name="Von Dassow P."/>
            <person name="Badger J.H."/>
            <person name="Coutinho P.M."/>
            <person name="Demir E."/>
            <person name="Dubchak I."/>
            <person name="Gentemann C."/>
            <person name="Eikrem W."/>
            <person name="Gready J.E."/>
            <person name="John U."/>
            <person name="Lanier W."/>
            <person name="Lindquist E.A."/>
            <person name="Lucas S."/>
            <person name="Mayer K.F."/>
            <person name="Moreau H."/>
            <person name="Not F."/>
            <person name="Otillar R."/>
            <person name="Panaud O."/>
            <person name="Pangilinan J."/>
            <person name="Paulsen I."/>
            <person name="Piegu B."/>
            <person name="Poliakov A."/>
            <person name="Robbens S."/>
            <person name="Schmutz J."/>
            <person name="Toulza E."/>
            <person name="Wyss T."/>
            <person name="Zelensky A."/>
            <person name="Zhou K."/>
            <person name="Armbrust E.V."/>
            <person name="Bhattacharya D."/>
            <person name="Goodenough U.W."/>
            <person name="Van de Peer Y."/>
            <person name="Grigoriev I.V."/>
        </authorList>
    </citation>
    <scope>NUCLEOTIDE SEQUENCE [LARGE SCALE GENOMIC DNA]</scope>
    <source>
        <strain evidence="2 3">CCMP1545</strain>
    </source>
</reference>
<feature type="compositionally biased region" description="Basic residues" evidence="1">
    <location>
        <begin position="16"/>
        <end position="27"/>
    </location>
</feature>
<sequence length="615" mass="63847">MPKNKRGGGKGGGAGPHHHHRGSKKTKSSSGARFHAAAATASGGGDAPAPPPAQDDALAAFTKWSIDRGFELHPNVSLVNDAAAVAGGAGGDGDGGGRHNAVYAVGAIAPGDALAVIPKAWCLTPSNSSISLVVPMDDLDDLEDAALVLAVMYERAMGEKSPWYPYFSILPSSEDLPCLWTDDKAEAWLEGTDVLSRIENDEPAMRYDHERIMETCRAHESSLRHFFPDKKAPAKVPADDDDDDDDDDETRSTKSAKSDDVDDEEGNGPRLVERRDGPAGYDAFLSAASIVASRAFHVDDEQGQGLVPIADLFNHAGGGREHVHFTGGKEPTPGLGYLTKIDPPVDARDPRAPPSGATPPPATYEEGNTDPGVNEIAGLRSTRDVDGVLTIDAVRAAGAGDELFNTFGDHGNALLLHKYGFCEWDNARGGVMIPREVLIGVLGEDVLDDAEDLLDDHDYDSDADSEDAEDADEDMTSAGAAAAKAAVTEAALAVIEARGAALPEGDVESDLEAARKAHGPLKPAGRGCVGEAAACVVRACERATLERAFVRVVDVAKRAKNGGGGGGKGIKGNKVTGVATGVPLQDTPYGPVVYVPRRNSTGPGTPGGGGGGDDA</sequence>
<name>C1MWQ7_MICPC</name>
<dbReference type="AlphaFoldDB" id="C1MWQ7"/>
<feature type="compositionally biased region" description="Pro residues" evidence="1">
    <location>
        <begin position="352"/>
        <end position="362"/>
    </location>
</feature>
<gene>
    <name evidence="2" type="ORF">MICPUCDRAFT_40442</name>
</gene>
<dbReference type="OrthoDB" id="441812at2759"/>
<dbReference type="EMBL" id="GG663741">
    <property type="protein sequence ID" value="EEH55919.1"/>
    <property type="molecule type" value="Genomic_DNA"/>
</dbReference>
<evidence type="ECO:0000256" key="1">
    <source>
        <dbReference type="SAM" id="MobiDB-lite"/>
    </source>
</evidence>
<feature type="compositionally biased region" description="Gly residues" evidence="1">
    <location>
        <begin position="604"/>
        <end position="615"/>
    </location>
</feature>
<dbReference type="InterPro" id="IPR046341">
    <property type="entry name" value="SET_dom_sf"/>
</dbReference>
<dbReference type="InterPro" id="IPR050600">
    <property type="entry name" value="SETD3_SETD6_MTase"/>
</dbReference>
<feature type="region of interest" description="Disordered" evidence="1">
    <location>
        <begin position="1"/>
        <end position="55"/>
    </location>
</feature>